<accession>A0A6J7VJZ2</accession>
<name>A0A6J7VJZ2_9CAUD</name>
<protein>
    <submittedName>
        <fullName evidence="1">Uncharacterized protein</fullName>
    </submittedName>
</protein>
<evidence type="ECO:0000313" key="1">
    <source>
        <dbReference type="EMBL" id="CAB5079734.1"/>
    </source>
</evidence>
<proteinExistence type="predicted"/>
<dbReference type="EMBL" id="LR798190">
    <property type="protein sequence ID" value="CAB5079734.1"/>
    <property type="molecule type" value="Genomic_DNA"/>
</dbReference>
<organism evidence="1">
    <name type="scientific">uncultured Caudovirales phage</name>
    <dbReference type="NCBI Taxonomy" id="2100421"/>
    <lineage>
        <taxon>Viruses</taxon>
        <taxon>Duplodnaviria</taxon>
        <taxon>Heunggongvirae</taxon>
        <taxon>Uroviricota</taxon>
        <taxon>Caudoviricetes</taxon>
        <taxon>Peduoviridae</taxon>
        <taxon>Maltschvirus</taxon>
        <taxon>Maltschvirus maltsch</taxon>
    </lineage>
</organism>
<gene>
    <name evidence="1" type="ORF">UFOVP141_54</name>
</gene>
<reference evidence="1" key="1">
    <citation type="submission" date="2020-05" db="EMBL/GenBank/DDBJ databases">
        <authorList>
            <person name="Chiriac C."/>
            <person name="Salcher M."/>
            <person name="Ghai R."/>
            <person name="Kavagutti S V."/>
        </authorList>
    </citation>
    <scope>NUCLEOTIDE SEQUENCE</scope>
</reference>
<sequence length="452" mass="49395">MALMRFGPWSGVDLRTHFDDVSDALDDAVNVQLTSAKQVERRPAVVYAFEMSEHSVGLYTGGSRLRSAVTESTAAPVPFLKYDLIDDGDYSKVLNVAIDGLDQPYMLIERTLGGIEVHYSRASKASRQQLPFTPEAALAAADGRVWMLDKATGWGRYTAIGDWTMWKEGGATVDNYIDIPRMAKGARARSLGMFMGRLAFFGDSVILIYRTGPSPDMIAIENAIFGAGTSHSQAIIPTPDDTLYLGHGLFRRLRNSSITMDAKDDPFGSPIEGWSRTINLGDNLIGYFSPSMGRALFAKGSTVYVCNLQAGGGFTRWELPVEPSAFAEHGKDTFFRAGNRAYRFDRKVDRDMLHDGPKDIPLLALPKDGHGGTLSQKSLHVLSTLQTGPCKVRMMLDGRLAMPFMMPGRGTTRAYVDLTGEGRSIGMRIEHDAAPAEWSISGAVIEHQPTGG</sequence>